<organism evidence="8">
    <name type="scientific">Cyprideis torosa</name>
    <dbReference type="NCBI Taxonomy" id="163714"/>
    <lineage>
        <taxon>Eukaryota</taxon>
        <taxon>Metazoa</taxon>
        <taxon>Ecdysozoa</taxon>
        <taxon>Arthropoda</taxon>
        <taxon>Crustacea</taxon>
        <taxon>Oligostraca</taxon>
        <taxon>Ostracoda</taxon>
        <taxon>Podocopa</taxon>
        <taxon>Podocopida</taxon>
        <taxon>Cytherocopina</taxon>
        <taxon>Cytheroidea</taxon>
        <taxon>Cytherideidae</taxon>
        <taxon>Cyprideis</taxon>
    </lineage>
</organism>
<evidence type="ECO:0000256" key="4">
    <source>
        <dbReference type="ARBA" id="ARBA00023163"/>
    </source>
</evidence>
<dbReference type="GO" id="GO:0016592">
    <property type="term" value="C:mediator complex"/>
    <property type="evidence" value="ECO:0007669"/>
    <property type="project" value="InterPro"/>
</dbReference>
<proteinExistence type="inferred from homology"/>
<sequence>MPTRGADFRAWPGFQTTAHGKKCHYKLPLYQFLDFTFKASSSQSLQIALFMANIAAESPLGVSWHNSAAIPGLNPTNVLDYFMDRSNPFYDISSNNESIRMQRLSQDKLRAMTGLEYMVLHVQDPILYVIRKQHRHSPDQVTPTADYYIIAGVVYQAPDLATVINSRVLSVAHHLSSAFEEASSYSQYHPSKGYWWKFPSNDLSTQANPNKEKEKGKSGSQDEPSSLFQRQRVDVLLSEWTRRFPPKIPAQFSQQPTPSLPPPNRPGSQAATANGIKDSENGAQRMPVEIKTEPMSPAGVPPSPATAKSAKAPPEKKARIG</sequence>
<dbReference type="GO" id="GO:0003712">
    <property type="term" value="F:transcription coregulator activity"/>
    <property type="evidence" value="ECO:0007669"/>
    <property type="project" value="InterPro"/>
</dbReference>
<evidence type="ECO:0000256" key="3">
    <source>
        <dbReference type="ARBA" id="ARBA00023015"/>
    </source>
</evidence>
<reference evidence="8" key="1">
    <citation type="submission" date="2020-11" db="EMBL/GenBank/DDBJ databases">
        <authorList>
            <person name="Tran Van P."/>
        </authorList>
    </citation>
    <scope>NUCLEOTIDE SEQUENCE</scope>
</reference>
<dbReference type="InterPro" id="IPR038566">
    <property type="entry name" value="Mediator_Med6_sf"/>
</dbReference>
<dbReference type="AlphaFoldDB" id="A0A7R8WFS7"/>
<feature type="region of interest" description="Disordered" evidence="7">
    <location>
        <begin position="246"/>
        <end position="321"/>
    </location>
</feature>
<comment type="function">
    <text evidence="6">Component of the Mediator complex, a coactivator involved in the regulated transcription of nearly all RNA polymerase II-dependent genes. Mediator functions as a bridge to convey information from gene-specific regulatory proteins to the basal RNA polymerase II transcription machinery. Mediator is recruited to promoters by direct interactions with regulatory proteins and serves as a scaffold for the assembly of a functional preinitiation complex with RNA polymerase II and the general transcription factors.</text>
</comment>
<keyword evidence="6" id="KW-0010">Activator</keyword>
<comment type="similarity">
    <text evidence="2 6">Belongs to the Mediator complex subunit 6 family.</text>
</comment>
<dbReference type="EMBL" id="OB661490">
    <property type="protein sequence ID" value="CAD7228338.1"/>
    <property type="molecule type" value="Genomic_DNA"/>
</dbReference>
<comment type="subcellular location">
    <subcellularLocation>
        <location evidence="1 6">Nucleus</location>
    </subcellularLocation>
</comment>
<evidence type="ECO:0000256" key="6">
    <source>
        <dbReference type="RuleBase" id="RU364143"/>
    </source>
</evidence>
<feature type="compositionally biased region" description="Polar residues" evidence="7">
    <location>
        <begin position="218"/>
        <end position="229"/>
    </location>
</feature>
<evidence type="ECO:0000256" key="7">
    <source>
        <dbReference type="SAM" id="MobiDB-lite"/>
    </source>
</evidence>
<evidence type="ECO:0000256" key="1">
    <source>
        <dbReference type="ARBA" id="ARBA00004123"/>
    </source>
</evidence>
<evidence type="ECO:0000313" key="8">
    <source>
        <dbReference type="EMBL" id="CAD7228338.1"/>
    </source>
</evidence>
<comment type="subunit">
    <text evidence="6">Component of the Mediator complex.</text>
</comment>
<feature type="region of interest" description="Disordered" evidence="7">
    <location>
        <begin position="205"/>
        <end position="229"/>
    </location>
</feature>
<dbReference type="InterPro" id="IPR007018">
    <property type="entry name" value="Mediator_Med6"/>
</dbReference>
<protein>
    <recommendedName>
        <fullName evidence="6">Mediator of RNA polymerase II transcription subunit 6</fullName>
    </recommendedName>
    <alternativeName>
        <fullName evidence="6">Mediator complex subunit 6</fullName>
    </alternativeName>
</protein>
<dbReference type="Pfam" id="PF04934">
    <property type="entry name" value="Med6"/>
    <property type="match status" value="1"/>
</dbReference>
<dbReference type="Gene3D" id="3.10.450.580">
    <property type="entry name" value="Mediator complex, subunit Med6"/>
    <property type="match status" value="1"/>
</dbReference>
<evidence type="ECO:0000256" key="5">
    <source>
        <dbReference type="ARBA" id="ARBA00023242"/>
    </source>
</evidence>
<evidence type="ECO:0000256" key="2">
    <source>
        <dbReference type="ARBA" id="ARBA00007526"/>
    </source>
</evidence>
<keyword evidence="4 6" id="KW-0804">Transcription</keyword>
<name>A0A7R8WFS7_9CRUS</name>
<dbReference type="OrthoDB" id="344220at2759"/>
<dbReference type="GO" id="GO:0006357">
    <property type="term" value="P:regulation of transcription by RNA polymerase II"/>
    <property type="evidence" value="ECO:0007669"/>
    <property type="project" value="InterPro"/>
</dbReference>
<keyword evidence="3 6" id="KW-0805">Transcription regulation</keyword>
<accession>A0A7R8WFS7</accession>
<dbReference type="PANTHER" id="PTHR13104">
    <property type="entry name" value="MED-6-RELATED"/>
    <property type="match status" value="1"/>
</dbReference>
<gene>
    <name evidence="6" type="primary">MED6</name>
    <name evidence="8" type="ORF">CTOB1V02_LOCUS6224</name>
</gene>
<keyword evidence="5 6" id="KW-0539">Nucleus</keyword>